<dbReference type="InterPro" id="IPR001965">
    <property type="entry name" value="Znf_PHD"/>
</dbReference>
<keyword evidence="6" id="KW-0805">Transcription regulation</keyword>
<evidence type="ECO:0000256" key="6">
    <source>
        <dbReference type="ARBA" id="ARBA00023015"/>
    </source>
</evidence>
<comment type="similarity">
    <text evidence="2">Belongs to the ING family.</text>
</comment>
<dbReference type="SMART" id="SM00249">
    <property type="entry name" value="PHD"/>
    <property type="match status" value="1"/>
</dbReference>
<dbReference type="Gene3D" id="3.30.40.10">
    <property type="entry name" value="Zinc/RING finger domain, C3HC4 (zinc finger)"/>
    <property type="match status" value="1"/>
</dbReference>
<protein>
    <submittedName>
        <fullName evidence="10">Inhibitor of growth protein 4</fullName>
    </submittedName>
</protein>
<dbReference type="STRING" id="278856.A0A212FI64"/>
<evidence type="ECO:0000256" key="3">
    <source>
        <dbReference type="ARBA" id="ARBA00022723"/>
    </source>
</evidence>
<dbReference type="Proteomes" id="UP000007151">
    <property type="component" value="Unassembled WGS sequence"/>
</dbReference>
<dbReference type="Pfam" id="PF00628">
    <property type="entry name" value="PHD"/>
    <property type="match status" value="1"/>
</dbReference>
<dbReference type="GO" id="GO:0005634">
    <property type="term" value="C:nucleus"/>
    <property type="evidence" value="ECO:0007669"/>
    <property type="project" value="UniProtKB-SubCell"/>
</dbReference>
<dbReference type="KEGG" id="dpl:KGM_202026"/>
<evidence type="ECO:0000256" key="2">
    <source>
        <dbReference type="ARBA" id="ARBA00010210"/>
    </source>
</evidence>
<feature type="domain" description="Zinc finger PHD-type" evidence="9">
    <location>
        <begin position="1"/>
        <end position="35"/>
    </location>
</feature>
<evidence type="ECO:0000256" key="7">
    <source>
        <dbReference type="ARBA" id="ARBA00023163"/>
    </source>
</evidence>
<gene>
    <name evidence="10" type="ORF">KGM_202026</name>
</gene>
<dbReference type="PANTHER" id="PTHR10333:SF103">
    <property type="entry name" value="INHIBITOR OF GROWTH PROTEIN 3"/>
    <property type="match status" value="1"/>
</dbReference>
<evidence type="ECO:0000256" key="4">
    <source>
        <dbReference type="ARBA" id="ARBA00022771"/>
    </source>
</evidence>
<evidence type="ECO:0000313" key="10">
    <source>
        <dbReference type="EMBL" id="OWR53416.1"/>
    </source>
</evidence>
<dbReference type="InterPro" id="IPR013083">
    <property type="entry name" value="Znf_RING/FYVE/PHD"/>
</dbReference>
<proteinExistence type="inferred from homology"/>
<dbReference type="GO" id="GO:0008270">
    <property type="term" value="F:zinc ion binding"/>
    <property type="evidence" value="ECO:0007669"/>
    <property type="project" value="UniProtKB-KW"/>
</dbReference>
<dbReference type="eggNOG" id="KOG1973">
    <property type="taxonomic scope" value="Eukaryota"/>
</dbReference>
<dbReference type="PANTHER" id="PTHR10333">
    <property type="entry name" value="INHIBITOR OF GROWTH PROTEIN"/>
    <property type="match status" value="1"/>
</dbReference>
<name>A0A212FI64_DANPL</name>
<organism evidence="10 11">
    <name type="scientific">Danaus plexippus plexippus</name>
    <dbReference type="NCBI Taxonomy" id="278856"/>
    <lineage>
        <taxon>Eukaryota</taxon>
        <taxon>Metazoa</taxon>
        <taxon>Ecdysozoa</taxon>
        <taxon>Arthropoda</taxon>
        <taxon>Hexapoda</taxon>
        <taxon>Insecta</taxon>
        <taxon>Pterygota</taxon>
        <taxon>Neoptera</taxon>
        <taxon>Endopterygota</taxon>
        <taxon>Lepidoptera</taxon>
        <taxon>Glossata</taxon>
        <taxon>Ditrysia</taxon>
        <taxon>Papilionoidea</taxon>
        <taxon>Nymphalidae</taxon>
        <taxon>Danainae</taxon>
        <taxon>Danaini</taxon>
        <taxon>Danaina</taxon>
        <taxon>Danaus</taxon>
        <taxon>Danaus</taxon>
    </lineage>
</organism>
<dbReference type="EMBL" id="AGBW02008431">
    <property type="protein sequence ID" value="OWR53416.1"/>
    <property type="molecule type" value="Genomic_DNA"/>
</dbReference>
<evidence type="ECO:0000313" key="11">
    <source>
        <dbReference type="Proteomes" id="UP000007151"/>
    </source>
</evidence>
<sequence>MIGCDSPKCTLQWYHFKCVGIVTAPDGNWYCPECRKYCNT</sequence>
<evidence type="ECO:0000256" key="1">
    <source>
        <dbReference type="ARBA" id="ARBA00004123"/>
    </source>
</evidence>
<keyword evidence="11" id="KW-1185">Reference proteome</keyword>
<dbReference type="InterPro" id="IPR019787">
    <property type="entry name" value="Znf_PHD-finger"/>
</dbReference>
<dbReference type="InParanoid" id="A0A212FI64"/>
<dbReference type="InterPro" id="IPR028651">
    <property type="entry name" value="ING_fam"/>
</dbReference>
<keyword evidence="4" id="KW-0863">Zinc-finger</keyword>
<comment type="subcellular location">
    <subcellularLocation>
        <location evidence="1">Nucleus</location>
    </subcellularLocation>
</comment>
<evidence type="ECO:0000256" key="8">
    <source>
        <dbReference type="ARBA" id="ARBA00023242"/>
    </source>
</evidence>
<dbReference type="InterPro" id="IPR011011">
    <property type="entry name" value="Znf_FYVE_PHD"/>
</dbReference>
<keyword evidence="8" id="KW-0539">Nucleus</keyword>
<dbReference type="SUPFAM" id="SSF57903">
    <property type="entry name" value="FYVE/PHD zinc finger"/>
    <property type="match status" value="1"/>
</dbReference>
<comment type="caution">
    <text evidence="10">The sequence shown here is derived from an EMBL/GenBank/DDBJ whole genome shotgun (WGS) entry which is preliminary data.</text>
</comment>
<keyword evidence="7" id="KW-0804">Transcription</keyword>
<reference evidence="10 11" key="1">
    <citation type="journal article" date="2011" name="Cell">
        <title>The monarch butterfly genome yields insights into long-distance migration.</title>
        <authorList>
            <person name="Zhan S."/>
            <person name="Merlin C."/>
            <person name="Boore J.L."/>
            <person name="Reppert S.M."/>
        </authorList>
    </citation>
    <scope>NUCLEOTIDE SEQUENCE [LARGE SCALE GENOMIC DNA]</scope>
    <source>
        <strain evidence="10">F-2</strain>
    </source>
</reference>
<dbReference type="GO" id="GO:0035267">
    <property type="term" value="C:NuA4 histone acetyltransferase complex"/>
    <property type="evidence" value="ECO:0007669"/>
    <property type="project" value="TreeGrafter"/>
</dbReference>
<keyword evidence="3" id="KW-0479">Metal-binding</keyword>
<dbReference type="AlphaFoldDB" id="A0A212FI64"/>
<accession>A0A212FI64</accession>
<keyword evidence="5" id="KW-0862">Zinc</keyword>
<evidence type="ECO:0000259" key="9">
    <source>
        <dbReference type="SMART" id="SM00249"/>
    </source>
</evidence>
<evidence type="ECO:0000256" key="5">
    <source>
        <dbReference type="ARBA" id="ARBA00022833"/>
    </source>
</evidence>